<comment type="caution">
    <text evidence="1">The sequence shown here is derived from an EMBL/GenBank/DDBJ whole genome shotgun (WGS) entry which is preliminary data.</text>
</comment>
<organism evidence="1 2">
    <name type="scientific">Halalkalibaculum roseum</name>
    <dbReference type="NCBI Taxonomy" id="2709311"/>
    <lineage>
        <taxon>Bacteria</taxon>
        <taxon>Pseudomonadati</taxon>
        <taxon>Balneolota</taxon>
        <taxon>Balneolia</taxon>
        <taxon>Balneolales</taxon>
        <taxon>Balneolaceae</taxon>
        <taxon>Halalkalibaculum</taxon>
    </lineage>
</organism>
<reference evidence="1 2" key="1">
    <citation type="submission" date="2020-02" db="EMBL/GenBank/DDBJ databases">
        <title>Balneolaceae bacterium YR4-1, complete genome.</title>
        <authorList>
            <person name="Li Y."/>
            <person name="Wu S."/>
        </authorList>
    </citation>
    <scope>NUCLEOTIDE SEQUENCE [LARGE SCALE GENOMIC DNA]</scope>
    <source>
        <strain evidence="1 2">YR4-1</strain>
    </source>
</reference>
<sequence>MKLLYGILWLALIGILISCNDAVVTEESTIGDNPEKFSFVFAAVPYGSPYGPKVVDDIYAGSIDRFKPKLKEYPPPPTSFGCTVSWENPEKNSRYLYYTIYVYLPNSLIDVAGNAYQLIKVKALSPDAPDGEVMGQARCILPAKSKIESLVVTHLKQYAEKSQTQAEIDYDVSSHIIDSALYINSDSR</sequence>
<dbReference type="PROSITE" id="PS51257">
    <property type="entry name" value="PROKAR_LIPOPROTEIN"/>
    <property type="match status" value="1"/>
</dbReference>
<evidence type="ECO:0000313" key="1">
    <source>
        <dbReference type="EMBL" id="NGP75711.1"/>
    </source>
</evidence>
<dbReference type="RefSeq" id="WP_165139260.1">
    <property type="nucleotide sequence ID" value="NZ_JAALLT010000001.1"/>
</dbReference>
<dbReference type="Proteomes" id="UP000473278">
    <property type="component" value="Unassembled WGS sequence"/>
</dbReference>
<accession>A0A6M1SK87</accession>
<dbReference type="AlphaFoldDB" id="A0A6M1SK87"/>
<keyword evidence="2" id="KW-1185">Reference proteome</keyword>
<name>A0A6M1SK87_9BACT</name>
<protein>
    <submittedName>
        <fullName evidence="1">Uncharacterized protein</fullName>
    </submittedName>
</protein>
<proteinExistence type="predicted"/>
<evidence type="ECO:0000313" key="2">
    <source>
        <dbReference type="Proteomes" id="UP000473278"/>
    </source>
</evidence>
<gene>
    <name evidence="1" type="ORF">G3570_03650</name>
</gene>
<dbReference type="EMBL" id="JAALLT010000001">
    <property type="protein sequence ID" value="NGP75711.1"/>
    <property type="molecule type" value="Genomic_DNA"/>
</dbReference>